<feature type="signal peptide" evidence="1">
    <location>
        <begin position="1"/>
        <end position="22"/>
    </location>
</feature>
<dbReference type="InterPro" id="IPR037401">
    <property type="entry name" value="SnoaL-like"/>
</dbReference>
<protein>
    <submittedName>
        <fullName evidence="3">SnoaL-like protein</fullName>
    </submittedName>
</protein>
<organism evidence="3 4">
    <name type="scientific">Flagellimonas meridianipacifica</name>
    <dbReference type="NCBI Taxonomy" id="1080225"/>
    <lineage>
        <taxon>Bacteria</taxon>
        <taxon>Pseudomonadati</taxon>
        <taxon>Bacteroidota</taxon>
        <taxon>Flavobacteriia</taxon>
        <taxon>Flavobacteriales</taxon>
        <taxon>Flavobacteriaceae</taxon>
        <taxon>Flagellimonas</taxon>
    </lineage>
</organism>
<evidence type="ECO:0000313" key="4">
    <source>
        <dbReference type="Proteomes" id="UP000237640"/>
    </source>
</evidence>
<dbReference type="InterPro" id="IPR032710">
    <property type="entry name" value="NTF2-like_dom_sf"/>
</dbReference>
<reference evidence="3 4" key="1">
    <citation type="submission" date="2018-03" db="EMBL/GenBank/DDBJ databases">
        <title>Genomic Encyclopedia of Archaeal and Bacterial Type Strains, Phase II (KMG-II): from individual species to whole genera.</title>
        <authorList>
            <person name="Goeker M."/>
        </authorList>
    </citation>
    <scope>NUCLEOTIDE SEQUENCE [LARGE SCALE GENOMIC DNA]</scope>
    <source>
        <strain evidence="3 4">DSM 25027</strain>
    </source>
</reference>
<keyword evidence="1" id="KW-0732">Signal</keyword>
<comment type="caution">
    <text evidence="3">The sequence shown here is derived from an EMBL/GenBank/DDBJ whole genome shotgun (WGS) entry which is preliminary data.</text>
</comment>
<dbReference type="Pfam" id="PF13474">
    <property type="entry name" value="SnoaL_3"/>
    <property type="match status" value="1"/>
</dbReference>
<evidence type="ECO:0000259" key="2">
    <source>
        <dbReference type="Pfam" id="PF13474"/>
    </source>
</evidence>
<evidence type="ECO:0000256" key="1">
    <source>
        <dbReference type="SAM" id="SignalP"/>
    </source>
</evidence>
<gene>
    <name evidence="3" type="ORF">CLV81_0115</name>
</gene>
<dbReference type="Gene3D" id="3.10.450.50">
    <property type="match status" value="1"/>
</dbReference>
<feature type="domain" description="SnoaL-like" evidence="2">
    <location>
        <begin position="34"/>
        <end position="155"/>
    </location>
</feature>
<name>A0A2T0MEY3_9FLAO</name>
<evidence type="ECO:0000313" key="3">
    <source>
        <dbReference type="EMBL" id="PRX56123.1"/>
    </source>
</evidence>
<dbReference type="SUPFAM" id="SSF54427">
    <property type="entry name" value="NTF2-like"/>
    <property type="match status" value="1"/>
</dbReference>
<dbReference type="RefSeq" id="WP_106144841.1">
    <property type="nucleotide sequence ID" value="NZ_PVYX01000001.1"/>
</dbReference>
<dbReference type="OrthoDB" id="7204227at2"/>
<dbReference type="AlphaFoldDB" id="A0A2T0MEY3"/>
<dbReference type="EMBL" id="PVYX01000001">
    <property type="protein sequence ID" value="PRX56123.1"/>
    <property type="molecule type" value="Genomic_DNA"/>
</dbReference>
<keyword evidence="4" id="KW-1185">Reference proteome</keyword>
<feature type="chain" id="PRO_5015467028" evidence="1">
    <location>
        <begin position="23"/>
        <end position="160"/>
    </location>
</feature>
<sequence>MKRIKIIFLPLLAVLAVTAVNAQEPTISSEEEAVVAIMKKYKEALQNKTTEGTFELFSADSKVFEQGGIEGTYANYIEHHLGPELSHFNRFEFSDYMIQVEVGLPYAFTTETYTYTIELQAEKGASPRIINRKGVATSILKKTDDQWKIIKTHSSSRNKK</sequence>
<proteinExistence type="predicted"/>
<accession>A0A2T0MEY3</accession>
<dbReference type="Proteomes" id="UP000237640">
    <property type="component" value="Unassembled WGS sequence"/>
</dbReference>